<protein>
    <submittedName>
        <fullName evidence="9">L,D-transpeptidase</fullName>
    </submittedName>
</protein>
<sequence>MRRNTWIATTAGVLVIAVAAVVVGVTVGSPAPEPTRAARATTTPTPSPTPEPTRTPTPTLAAVPAAPSDAALAALPLAFHDAVVPQLLDGGDVEPEDTWQIATPRTPLVALYASPSSRGRPVATLSHLVSTINRPAATAIWGRSPGKDGGMLLVSTPSRNRTPGDGGDPDAPSATFAWARAADFTIVRTDRMITVDVAASTVSVVTRKGAVTATEVARLGTPEDPTPTDTATYVEAAYVDTRVAYTQGNPIILTGAHSSRIPSYGGNAALTALHYYPDPTGSSHGCVRISAEMTKTLAALPVGTPIRFT</sequence>
<reference evidence="9 10" key="1">
    <citation type="submission" date="2021-05" db="EMBL/GenBank/DDBJ databases">
        <title>Whole genome sequence of Curtobacterium flaccumfaciens pv. flaccumfaciens strain CFBP 8819.</title>
        <authorList>
            <person name="Osdaghi E."/>
            <person name="Taghouti G."/>
            <person name="Portier P."/>
            <person name="Fazliarab A."/>
            <person name="Taghavi S.M."/>
            <person name="Briand M."/>
            <person name="Le-Saux M."/>
            <person name="Jacques M.-A."/>
        </authorList>
    </citation>
    <scope>NUCLEOTIDE SEQUENCE [LARGE SCALE GENOMIC DNA]</scope>
    <source>
        <strain evidence="9 10">CFBP 8819</strain>
    </source>
</reference>
<evidence type="ECO:0000256" key="5">
    <source>
        <dbReference type="ARBA" id="ARBA00023316"/>
    </source>
</evidence>
<dbReference type="Pfam" id="PF03734">
    <property type="entry name" value="YkuD"/>
    <property type="match status" value="1"/>
</dbReference>
<organism evidence="9 10">
    <name type="scientific">Curtobacterium aurantiacum</name>
    <dbReference type="NCBI Taxonomy" id="3236919"/>
    <lineage>
        <taxon>Bacteria</taxon>
        <taxon>Bacillati</taxon>
        <taxon>Actinomycetota</taxon>
        <taxon>Actinomycetes</taxon>
        <taxon>Micrococcales</taxon>
        <taxon>Microbacteriaceae</taxon>
        <taxon>Curtobacterium</taxon>
    </lineage>
</organism>
<keyword evidence="3 6" id="KW-0133">Cell shape</keyword>
<feature type="active site" description="Nucleophile" evidence="6">
    <location>
        <position position="286"/>
    </location>
</feature>
<dbReference type="CDD" id="cd16913">
    <property type="entry name" value="YkuD_like"/>
    <property type="match status" value="1"/>
</dbReference>
<dbReference type="EMBL" id="JAHEWS010000036">
    <property type="protein sequence ID" value="MBT1589451.1"/>
    <property type="molecule type" value="Genomic_DNA"/>
</dbReference>
<name>A0ABS5VIY7_9MICO</name>
<feature type="compositionally biased region" description="Pro residues" evidence="7">
    <location>
        <begin position="45"/>
        <end position="55"/>
    </location>
</feature>
<dbReference type="RefSeq" id="WP_214545495.1">
    <property type="nucleotide sequence ID" value="NZ_JAHEWS010000036.1"/>
</dbReference>
<comment type="pathway">
    <text evidence="1 6">Cell wall biogenesis; peptidoglycan biosynthesis.</text>
</comment>
<gene>
    <name evidence="9" type="ORF">KK097_16680</name>
</gene>
<evidence type="ECO:0000259" key="8">
    <source>
        <dbReference type="PROSITE" id="PS52029"/>
    </source>
</evidence>
<evidence type="ECO:0000313" key="9">
    <source>
        <dbReference type="EMBL" id="MBT1589451.1"/>
    </source>
</evidence>
<dbReference type="Gene3D" id="2.40.440.10">
    <property type="entry name" value="L,D-transpeptidase catalytic domain-like"/>
    <property type="match status" value="1"/>
</dbReference>
<evidence type="ECO:0000256" key="1">
    <source>
        <dbReference type="ARBA" id="ARBA00004752"/>
    </source>
</evidence>
<accession>A0ABS5VIY7</accession>
<evidence type="ECO:0000256" key="4">
    <source>
        <dbReference type="ARBA" id="ARBA00022984"/>
    </source>
</evidence>
<proteinExistence type="predicted"/>
<keyword evidence="10" id="KW-1185">Reference proteome</keyword>
<feature type="active site" description="Proton donor/acceptor" evidence="6">
    <location>
        <position position="274"/>
    </location>
</feature>
<feature type="compositionally biased region" description="Low complexity" evidence="7">
    <location>
        <begin position="28"/>
        <end position="44"/>
    </location>
</feature>
<evidence type="ECO:0000256" key="6">
    <source>
        <dbReference type="PROSITE-ProRule" id="PRU01373"/>
    </source>
</evidence>
<evidence type="ECO:0000256" key="7">
    <source>
        <dbReference type="SAM" id="MobiDB-lite"/>
    </source>
</evidence>
<keyword evidence="5 6" id="KW-0961">Cell wall biogenesis/degradation</keyword>
<dbReference type="InterPro" id="IPR038063">
    <property type="entry name" value="Transpep_catalytic_dom"/>
</dbReference>
<keyword evidence="2" id="KW-0808">Transferase</keyword>
<dbReference type="PROSITE" id="PS52029">
    <property type="entry name" value="LD_TPASE"/>
    <property type="match status" value="1"/>
</dbReference>
<dbReference type="Proteomes" id="UP001519641">
    <property type="component" value="Unassembled WGS sequence"/>
</dbReference>
<dbReference type="SUPFAM" id="SSF141523">
    <property type="entry name" value="L,D-transpeptidase catalytic domain-like"/>
    <property type="match status" value="1"/>
</dbReference>
<evidence type="ECO:0000256" key="2">
    <source>
        <dbReference type="ARBA" id="ARBA00022679"/>
    </source>
</evidence>
<evidence type="ECO:0000313" key="10">
    <source>
        <dbReference type="Proteomes" id="UP001519641"/>
    </source>
</evidence>
<feature type="region of interest" description="Disordered" evidence="7">
    <location>
        <begin position="28"/>
        <end position="57"/>
    </location>
</feature>
<feature type="domain" description="L,D-TPase catalytic" evidence="8">
    <location>
        <begin position="191"/>
        <end position="309"/>
    </location>
</feature>
<comment type="caution">
    <text evidence="9">The sequence shown here is derived from an EMBL/GenBank/DDBJ whole genome shotgun (WGS) entry which is preliminary data.</text>
</comment>
<keyword evidence="4 6" id="KW-0573">Peptidoglycan synthesis</keyword>
<evidence type="ECO:0000256" key="3">
    <source>
        <dbReference type="ARBA" id="ARBA00022960"/>
    </source>
</evidence>
<dbReference type="InterPro" id="IPR005490">
    <property type="entry name" value="LD_TPept_cat_dom"/>
</dbReference>